<dbReference type="PANTHER" id="PTHR43343">
    <property type="entry name" value="PEPTIDASE S12"/>
    <property type="match status" value="1"/>
</dbReference>
<feature type="compositionally biased region" description="Pro residues" evidence="4">
    <location>
        <begin position="277"/>
        <end position="296"/>
    </location>
</feature>
<evidence type="ECO:0000313" key="6">
    <source>
        <dbReference type="Proteomes" id="UP001056708"/>
    </source>
</evidence>
<evidence type="ECO:0000256" key="4">
    <source>
        <dbReference type="SAM" id="MobiDB-lite"/>
    </source>
</evidence>
<feature type="compositionally biased region" description="Low complexity" evidence="4">
    <location>
        <begin position="297"/>
        <end position="306"/>
    </location>
</feature>
<name>A0ABY5AK07_9CYAN</name>
<dbReference type="Proteomes" id="UP001056708">
    <property type="component" value="Chromosome"/>
</dbReference>
<feature type="region of interest" description="Disordered" evidence="4">
    <location>
        <begin position="264"/>
        <end position="306"/>
    </location>
</feature>
<evidence type="ECO:0000313" key="5">
    <source>
        <dbReference type="EMBL" id="USR89288.1"/>
    </source>
</evidence>
<dbReference type="GO" id="GO:0008233">
    <property type="term" value="F:peptidase activity"/>
    <property type="evidence" value="ECO:0007669"/>
    <property type="project" value="UniProtKB-KW"/>
</dbReference>
<organism evidence="5 6">
    <name type="scientific">Phormidium yuhuli AB48</name>
    <dbReference type="NCBI Taxonomy" id="2940671"/>
    <lineage>
        <taxon>Bacteria</taxon>
        <taxon>Bacillati</taxon>
        <taxon>Cyanobacteriota</taxon>
        <taxon>Cyanophyceae</taxon>
        <taxon>Oscillatoriophycideae</taxon>
        <taxon>Oscillatoriales</taxon>
        <taxon>Oscillatoriaceae</taxon>
        <taxon>Phormidium</taxon>
        <taxon>Phormidium yuhuli</taxon>
    </lineage>
</organism>
<dbReference type="InterPro" id="IPR043504">
    <property type="entry name" value="Peptidase_S1_PA_chymotrypsin"/>
</dbReference>
<dbReference type="GO" id="GO:0006508">
    <property type="term" value="P:proteolysis"/>
    <property type="evidence" value="ECO:0007669"/>
    <property type="project" value="UniProtKB-KW"/>
</dbReference>
<reference evidence="5" key="1">
    <citation type="submission" date="2022-06" db="EMBL/GenBank/DDBJ databases">
        <title>Genome sequence of Phormidium yuhuli AB48 isolated from an industrial photobioreactor environment.</title>
        <authorList>
            <person name="Qiu Y."/>
            <person name="Noonan A.J.C."/>
            <person name="Dofher K."/>
            <person name="Koch M."/>
            <person name="Kieft B."/>
            <person name="Lin X."/>
            <person name="Ziels R.M."/>
            <person name="Hallam S.J."/>
        </authorList>
    </citation>
    <scope>NUCLEOTIDE SEQUENCE</scope>
    <source>
        <strain evidence="5">AB48</strain>
    </source>
</reference>
<dbReference type="PANTHER" id="PTHR43343:SF3">
    <property type="entry name" value="PROTEASE DO-LIKE 8, CHLOROPLASTIC"/>
    <property type="match status" value="1"/>
</dbReference>
<accession>A0ABY5AK07</accession>
<comment type="similarity">
    <text evidence="1">Belongs to the peptidase S1C family.</text>
</comment>
<dbReference type="SUPFAM" id="SSF50494">
    <property type="entry name" value="Trypsin-like serine proteases"/>
    <property type="match status" value="1"/>
</dbReference>
<proteinExistence type="inferred from homology"/>
<keyword evidence="3" id="KW-0378">Hydrolase</keyword>
<evidence type="ECO:0000256" key="3">
    <source>
        <dbReference type="ARBA" id="ARBA00022801"/>
    </source>
</evidence>
<sequence>MVRLQKPMLGVGMWLLSMSTGLSHPTLGTLPPLAAHQTAQVPTETNSVRERARQVTVRLLLPDNSGSGVMVEREGDRYTLLTNWHVVMAAQGQEISVLTPDGRTHAGRVLPPYQLGNRDLARVAFSSPHSYQVAAVGDVREVSVGDRVYAAGYPAQVFEQQGDRIIRSQDTRDWGLRAFRVTEGEIGLITDRAFYGGYQLGYTNQVSGGMSGGPVLNAQGELIGLNGMLSYPFLGIRAFVFEDGGLPSQEEFAQMEPLSWAVPMQRLPSERSRPVAPRHPNPTPRQPLPPPEPPAPSHEQPLPLLF</sequence>
<gene>
    <name evidence="5" type="ORF">NEA10_10315</name>
</gene>
<keyword evidence="2 5" id="KW-0645">Protease</keyword>
<evidence type="ECO:0000256" key="1">
    <source>
        <dbReference type="ARBA" id="ARBA00010541"/>
    </source>
</evidence>
<keyword evidence="6" id="KW-1185">Reference proteome</keyword>
<dbReference type="InterPro" id="IPR009003">
    <property type="entry name" value="Peptidase_S1_PA"/>
</dbReference>
<evidence type="ECO:0000256" key="2">
    <source>
        <dbReference type="ARBA" id="ARBA00022670"/>
    </source>
</evidence>
<dbReference type="Pfam" id="PF13365">
    <property type="entry name" value="Trypsin_2"/>
    <property type="match status" value="1"/>
</dbReference>
<dbReference type="RefSeq" id="WP_252659409.1">
    <property type="nucleotide sequence ID" value="NZ_CP098611.1"/>
</dbReference>
<dbReference type="EMBL" id="CP098611">
    <property type="protein sequence ID" value="USR89288.1"/>
    <property type="molecule type" value="Genomic_DNA"/>
</dbReference>
<protein>
    <submittedName>
        <fullName evidence="5">Serine protease</fullName>
    </submittedName>
</protein>
<dbReference type="InterPro" id="IPR051201">
    <property type="entry name" value="Chloro_Bact_Ser_Proteases"/>
</dbReference>
<dbReference type="Gene3D" id="2.40.10.10">
    <property type="entry name" value="Trypsin-like serine proteases"/>
    <property type="match status" value="2"/>
</dbReference>